<dbReference type="STRING" id="760192.Halhy_0501"/>
<dbReference type="HOGENOM" id="CLU_1774809_0_0_10"/>
<dbReference type="Proteomes" id="UP000008461">
    <property type="component" value="Chromosome"/>
</dbReference>
<evidence type="ECO:0000313" key="1">
    <source>
        <dbReference type="EMBL" id="AEE48411.1"/>
    </source>
</evidence>
<dbReference type="RefSeq" id="WP_013762975.1">
    <property type="nucleotide sequence ID" value="NC_015510.1"/>
</dbReference>
<dbReference type="eggNOG" id="ENOG502ZV14">
    <property type="taxonomic scope" value="Bacteria"/>
</dbReference>
<protein>
    <submittedName>
        <fullName evidence="1">Uncharacterized protein</fullName>
    </submittedName>
</protein>
<dbReference type="EMBL" id="CP002691">
    <property type="protein sequence ID" value="AEE48411.1"/>
    <property type="molecule type" value="Genomic_DNA"/>
</dbReference>
<reference evidence="1 2" key="1">
    <citation type="journal article" date="2011" name="Stand. Genomic Sci.">
        <title>Complete genome sequence of Haliscomenobacter hydrossis type strain (O).</title>
        <authorList>
            <consortium name="US DOE Joint Genome Institute (JGI-PGF)"/>
            <person name="Daligault H."/>
            <person name="Lapidus A."/>
            <person name="Zeytun A."/>
            <person name="Nolan M."/>
            <person name="Lucas S."/>
            <person name="Del Rio T.G."/>
            <person name="Tice H."/>
            <person name="Cheng J.F."/>
            <person name="Tapia R."/>
            <person name="Han C."/>
            <person name="Goodwin L."/>
            <person name="Pitluck S."/>
            <person name="Liolios K."/>
            <person name="Pagani I."/>
            <person name="Ivanova N."/>
            <person name="Huntemann M."/>
            <person name="Mavromatis K."/>
            <person name="Mikhailova N."/>
            <person name="Pati A."/>
            <person name="Chen A."/>
            <person name="Palaniappan K."/>
            <person name="Land M."/>
            <person name="Hauser L."/>
            <person name="Brambilla E.M."/>
            <person name="Rohde M."/>
            <person name="Verbarg S."/>
            <person name="Goker M."/>
            <person name="Bristow J."/>
            <person name="Eisen J.A."/>
            <person name="Markowitz V."/>
            <person name="Hugenholtz P."/>
            <person name="Kyrpides N.C."/>
            <person name="Klenk H.P."/>
            <person name="Woyke T."/>
        </authorList>
    </citation>
    <scope>NUCLEOTIDE SEQUENCE [LARGE SCALE GENOMIC DNA]</scope>
    <source>
        <strain evidence="2">ATCC 27775 / DSM 1100 / LMG 10767 / O</strain>
    </source>
</reference>
<evidence type="ECO:0000313" key="2">
    <source>
        <dbReference type="Proteomes" id="UP000008461"/>
    </source>
</evidence>
<proteinExistence type="predicted"/>
<organism evidence="1 2">
    <name type="scientific">Haliscomenobacter hydrossis (strain ATCC 27775 / DSM 1100 / LMG 10767 / O)</name>
    <dbReference type="NCBI Taxonomy" id="760192"/>
    <lineage>
        <taxon>Bacteria</taxon>
        <taxon>Pseudomonadati</taxon>
        <taxon>Bacteroidota</taxon>
        <taxon>Saprospiria</taxon>
        <taxon>Saprospirales</taxon>
        <taxon>Haliscomenobacteraceae</taxon>
        <taxon>Haliscomenobacter</taxon>
    </lineage>
</organism>
<dbReference type="KEGG" id="hhy:Halhy_0501"/>
<name>F4KZB6_HALH1</name>
<keyword evidence="2" id="KW-1185">Reference proteome</keyword>
<dbReference type="OrthoDB" id="1496042at2"/>
<accession>F4KZB6</accession>
<sequence length="146" mass="16831">MAKLLFPDFLDYPASYDAAEALWKARFDALAENYQFAYAPYINLFARNGDKHRDGNPIFCAEVKTLNRAVRIIQEVIEEPDDFFISAWLDTFPIDEDNPLNELVIPLVLSEETLEIAERLIVHWLVEQRSKEEMERVLGAELALLG</sequence>
<reference key="2">
    <citation type="submission" date="2011-04" db="EMBL/GenBank/DDBJ databases">
        <title>Complete sequence of chromosome of Haliscomenobacter hydrossis DSM 1100.</title>
        <authorList>
            <consortium name="US DOE Joint Genome Institute (JGI-PGF)"/>
            <person name="Lucas S."/>
            <person name="Han J."/>
            <person name="Lapidus A."/>
            <person name="Bruce D."/>
            <person name="Goodwin L."/>
            <person name="Pitluck S."/>
            <person name="Peters L."/>
            <person name="Kyrpides N."/>
            <person name="Mavromatis K."/>
            <person name="Ivanova N."/>
            <person name="Ovchinnikova G."/>
            <person name="Pagani I."/>
            <person name="Daligault H."/>
            <person name="Detter J.C."/>
            <person name="Han C."/>
            <person name="Land M."/>
            <person name="Hauser L."/>
            <person name="Markowitz V."/>
            <person name="Cheng J.-F."/>
            <person name="Hugenholtz P."/>
            <person name="Woyke T."/>
            <person name="Wu D."/>
            <person name="Verbarg S."/>
            <person name="Frueling A."/>
            <person name="Brambilla E."/>
            <person name="Klenk H.-P."/>
            <person name="Eisen J.A."/>
        </authorList>
    </citation>
    <scope>NUCLEOTIDE SEQUENCE</scope>
    <source>
        <strain>DSM 1100</strain>
    </source>
</reference>
<dbReference type="AlphaFoldDB" id="F4KZB6"/>
<gene>
    <name evidence="1" type="ordered locus">Halhy_0501</name>
</gene>